<keyword evidence="2" id="KW-1185">Reference proteome</keyword>
<dbReference type="KEGG" id="soy:115882561"/>
<reference evidence="3" key="1">
    <citation type="submission" date="2025-08" db="UniProtKB">
        <authorList>
            <consortium name="RefSeq"/>
        </authorList>
    </citation>
    <scope>IDENTIFICATION</scope>
    <source>
        <tissue evidence="3">Gonads</tissue>
    </source>
</reference>
<dbReference type="GeneID" id="115882561"/>
<proteinExistence type="predicted"/>
<dbReference type="SUPFAM" id="SSF117281">
    <property type="entry name" value="Kelch motif"/>
    <property type="match status" value="1"/>
</dbReference>
<dbReference type="Pfam" id="PF13415">
    <property type="entry name" value="Beta-prop_FBX42"/>
    <property type="match status" value="1"/>
</dbReference>
<dbReference type="RefSeq" id="XP_030756592.1">
    <property type="nucleotide sequence ID" value="XM_030900732.1"/>
</dbReference>
<evidence type="ECO:0000313" key="2">
    <source>
        <dbReference type="Proteomes" id="UP000504635"/>
    </source>
</evidence>
<sequence>MGKKGKDRKKGKGAEKTHAKTEKKLSNRLKKELKNLGEDDIENIVAQIEKEEKQRLQVTEIQLEQPPSRRLNFSFLSHPVKDQLILYGGEYFNGQKTFIYGDLFFFNIQNNTWMLVKAPAGPPPRCGHQMVATSANKGELWLFGGEYASPTQSQFYHYRDLWVYHIANKQWEKIASVDGPSARSGHRMVLVKKQIFVFGGFHDNLKDYKYFNDVYTFNLETYKWKKLEPVGTPPAPRSGCCMVSLLDGKILIYGGYSKEKIKKDVDAGKVYTDAFLLGLDKHDPTQTKYKWQQIKIGGQSFSPRCSMPVVSSVNNLSAYCYGGVFDIEEDEENISGNFFNDFYMLDLEKLVWHSVVLNRKSIKENKPRRKLNKNEEDIDDENVSEVEETMKSTTISDDGVFKVTIGPSTASKDNAEKDTVEKIHNLFQPSSRMNCGLAINHGVLYLYGGMFEDGDKQYTFNDLYSIDLKKLDEWKTIINDDSTKMEWLGSDSESDNSESEESEEDNSDSESDMDTT</sequence>
<dbReference type="AlphaFoldDB" id="A0A6J2XYQ9"/>
<feature type="compositionally biased region" description="Basic residues" evidence="1">
    <location>
        <begin position="1"/>
        <end position="11"/>
    </location>
</feature>
<feature type="compositionally biased region" description="Basic and acidic residues" evidence="1">
    <location>
        <begin position="12"/>
        <end position="28"/>
    </location>
</feature>
<feature type="region of interest" description="Disordered" evidence="1">
    <location>
        <begin position="1"/>
        <end position="28"/>
    </location>
</feature>
<dbReference type="InterPro" id="IPR015915">
    <property type="entry name" value="Kelch-typ_b-propeller"/>
</dbReference>
<feature type="compositionally biased region" description="Acidic residues" evidence="1">
    <location>
        <begin position="492"/>
        <end position="516"/>
    </location>
</feature>
<dbReference type="OrthoDB" id="4447at2759"/>
<dbReference type="InterPro" id="IPR052588">
    <property type="entry name" value="Kelch_domain_protein"/>
</dbReference>
<protein>
    <submittedName>
        <fullName evidence="3">Kelch domain-containing protein 4</fullName>
    </submittedName>
</protein>
<gene>
    <name evidence="3" type="primary">LOC115882561</name>
</gene>
<accession>A0A6J2XYQ9</accession>
<dbReference type="InParanoid" id="A0A6J2XYQ9"/>
<dbReference type="Proteomes" id="UP000504635">
    <property type="component" value="Unplaced"/>
</dbReference>
<evidence type="ECO:0000256" key="1">
    <source>
        <dbReference type="SAM" id="MobiDB-lite"/>
    </source>
</evidence>
<feature type="region of interest" description="Disordered" evidence="1">
    <location>
        <begin position="485"/>
        <end position="516"/>
    </location>
</feature>
<dbReference type="FunCoup" id="A0A6J2XYQ9">
    <property type="interactions" value="1512"/>
</dbReference>
<dbReference type="Gene3D" id="2.120.10.80">
    <property type="entry name" value="Kelch-type beta propeller"/>
    <property type="match status" value="1"/>
</dbReference>
<dbReference type="PANTHER" id="PTHR46063">
    <property type="entry name" value="KELCH DOMAIN-CONTAINING PROTEIN"/>
    <property type="match status" value="1"/>
</dbReference>
<name>A0A6J2XYQ9_SITOR</name>
<dbReference type="PANTHER" id="PTHR46063:SF1">
    <property type="entry name" value="KELCH DOMAIN-CONTAINING PROTEIN 4"/>
    <property type="match status" value="1"/>
</dbReference>
<evidence type="ECO:0000313" key="3">
    <source>
        <dbReference type="RefSeq" id="XP_030756592.1"/>
    </source>
</evidence>
<organism evidence="2 3">
    <name type="scientific">Sitophilus oryzae</name>
    <name type="common">Rice weevil</name>
    <name type="synonym">Curculio oryzae</name>
    <dbReference type="NCBI Taxonomy" id="7048"/>
    <lineage>
        <taxon>Eukaryota</taxon>
        <taxon>Metazoa</taxon>
        <taxon>Ecdysozoa</taxon>
        <taxon>Arthropoda</taxon>
        <taxon>Hexapoda</taxon>
        <taxon>Insecta</taxon>
        <taxon>Pterygota</taxon>
        <taxon>Neoptera</taxon>
        <taxon>Endopterygota</taxon>
        <taxon>Coleoptera</taxon>
        <taxon>Polyphaga</taxon>
        <taxon>Cucujiformia</taxon>
        <taxon>Curculionidae</taxon>
        <taxon>Dryophthorinae</taxon>
        <taxon>Sitophilus</taxon>
    </lineage>
</organism>